<dbReference type="GO" id="GO:0046872">
    <property type="term" value="F:metal ion binding"/>
    <property type="evidence" value="ECO:0007669"/>
    <property type="project" value="UniProtKB-KW"/>
</dbReference>
<evidence type="ECO:0000256" key="4">
    <source>
        <dbReference type="ARBA" id="ARBA00022729"/>
    </source>
</evidence>
<dbReference type="PANTHER" id="PTHR42693:SF42">
    <property type="entry name" value="ARYLSULFATASE G"/>
    <property type="match status" value="1"/>
</dbReference>
<organism evidence="9 10">
    <name type="scientific">Couchioplanes caeruleus subsp. caeruleus</name>
    <dbReference type="NCBI Taxonomy" id="56427"/>
    <lineage>
        <taxon>Bacteria</taxon>
        <taxon>Bacillati</taxon>
        <taxon>Actinomycetota</taxon>
        <taxon>Actinomycetes</taxon>
        <taxon>Micromonosporales</taxon>
        <taxon>Micromonosporaceae</taxon>
        <taxon>Couchioplanes</taxon>
    </lineage>
</organism>
<dbReference type="PANTHER" id="PTHR42693">
    <property type="entry name" value="ARYLSULFATASE FAMILY MEMBER"/>
    <property type="match status" value="1"/>
</dbReference>
<dbReference type="EMBL" id="MEIA01000104">
    <property type="protein sequence ID" value="OJF14281.1"/>
    <property type="molecule type" value="Genomic_DNA"/>
</dbReference>
<name>A0A1K0FNB3_9ACTN</name>
<evidence type="ECO:0000256" key="2">
    <source>
        <dbReference type="ARBA" id="ARBA00008779"/>
    </source>
</evidence>
<dbReference type="InterPro" id="IPR050738">
    <property type="entry name" value="Sulfatase"/>
</dbReference>
<dbReference type="InterPro" id="IPR006311">
    <property type="entry name" value="TAT_signal"/>
</dbReference>
<feature type="domain" description="Sulfatase N-terminal" evidence="8">
    <location>
        <begin position="52"/>
        <end position="105"/>
    </location>
</feature>
<evidence type="ECO:0000256" key="5">
    <source>
        <dbReference type="ARBA" id="ARBA00022801"/>
    </source>
</evidence>
<dbReference type="GO" id="GO:0004065">
    <property type="term" value="F:arylsulfatase activity"/>
    <property type="evidence" value="ECO:0007669"/>
    <property type="project" value="TreeGrafter"/>
</dbReference>
<comment type="similarity">
    <text evidence="2">Belongs to the sulfatase family.</text>
</comment>
<keyword evidence="5" id="KW-0378">Hydrolase</keyword>
<gene>
    <name evidence="9" type="ORF">BG844_10645</name>
</gene>
<evidence type="ECO:0000256" key="3">
    <source>
        <dbReference type="ARBA" id="ARBA00022723"/>
    </source>
</evidence>
<keyword evidence="4 7" id="KW-0732">Signal</keyword>
<dbReference type="RefSeq" id="WP_084556319.1">
    <property type="nucleotide sequence ID" value="NZ_MEIA01000104.1"/>
</dbReference>
<dbReference type="Gene3D" id="3.40.720.10">
    <property type="entry name" value="Alkaline Phosphatase, subunit A"/>
    <property type="match status" value="1"/>
</dbReference>
<evidence type="ECO:0000259" key="8">
    <source>
        <dbReference type="Pfam" id="PF00884"/>
    </source>
</evidence>
<keyword evidence="10" id="KW-1185">Reference proteome</keyword>
<evidence type="ECO:0000313" key="10">
    <source>
        <dbReference type="Proteomes" id="UP000182486"/>
    </source>
</evidence>
<reference evidence="9 10" key="1">
    <citation type="submission" date="2016-09" db="EMBL/GenBank/DDBJ databases">
        <title>Couchioplanes caeruleus draft genome sequence.</title>
        <authorList>
            <person name="Sheehan J."/>
            <person name="Caffrey P."/>
        </authorList>
    </citation>
    <scope>NUCLEOTIDE SEQUENCE [LARGE SCALE GENOMIC DNA]</scope>
    <source>
        <strain evidence="9 10">DSM 43634</strain>
    </source>
</reference>
<dbReference type="InterPro" id="IPR017850">
    <property type="entry name" value="Alkaline_phosphatase_core_sf"/>
</dbReference>
<comment type="cofactor">
    <cofactor evidence="1">
        <name>Ca(2+)</name>
        <dbReference type="ChEBI" id="CHEBI:29108"/>
    </cofactor>
</comment>
<feature type="chain" id="PRO_5013018308" description="Sulfatase N-terminal domain-containing protein" evidence="7">
    <location>
        <begin position="34"/>
        <end position="137"/>
    </location>
</feature>
<dbReference type="Proteomes" id="UP000182486">
    <property type="component" value="Unassembled WGS sequence"/>
</dbReference>
<evidence type="ECO:0000256" key="6">
    <source>
        <dbReference type="ARBA" id="ARBA00022837"/>
    </source>
</evidence>
<evidence type="ECO:0000313" key="9">
    <source>
        <dbReference type="EMBL" id="OJF14281.1"/>
    </source>
</evidence>
<dbReference type="PROSITE" id="PS51318">
    <property type="entry name" value="TAT"/>
    <property type="match status" value="1"/>
</dbReference>
<feature type="signal peptide" evidence="7">
    <location>
        <begin position="1"/>
        <end position="33"/>
    </location>
</feature>
<evidence type="ECO:0000256" key="7">
    <source>
        <dbReference type="SAM" id="SignalP"/>
    </source>
</evidence>
<dbReference type="InterPro" id="IPR000917">
    <property type="entry name" value="Sulfatase_N"/>
</dbReference>
<keyword evidence="6" id="KW-0106">Calcium</keyword>
<proteinExistence type="inferred from homology"/>
<sequence length="137" mass="14486">MATNNWKRRSVLRGLGGLAAAAPAAATPPDAMAAPASDDAIARDAVAAAGRPHLVVIIIDDLARRELGCYGNTFNETPNIDRLAVDGVRFTHAYAAAPVCSPTRGSRQPSCLEPRNHRATGLARLALRCKIILRVAH</sequence>
<dbReference type="Pfam" id="PF00884">
    <property type="entry name" value="Sulfatase"/>
    <property type="match status" value="1"/>
</dbReference>
<comment type="caution">
    <text evidence="9">The sequence shown here is derived from an EMBL/GenBank/DDBJ whole genome shotgun (WGS) entry which is preliminary data.</text>
</comment>
<evidence type="ECO:0000256" key="1">
    <source>
        <dbReference type="ARBA" id="ARBA00001913"/>
    </source>
</evidence>
<protein>
    <recommendedName>
        <fullName evidence="8">Sulfatase N-terminal domain-containing protein</fullName>
    </recommendedName>
</protein>
<keyword evidence="3" id="KW-0479">Metal-binding</keyword>
<dbReference type="SUPFAM" id="SSF53649">
    <property type="entry name" value="Alkaline phosphatase-like"/>
    <property type="match status" value="1"/>
</dbReference>
<accession>A0A1K0FNB3</accession>
<dbReference type="AlphaFoldDB" id="A0A1K0FNB3"/>